<evidence type="ECO:0000313" key="2">
    <source>
        <dbReference type="Proteomes" id="UP000176645"/>
    </source>
</evidence>
<organism evidence="1 2">
    <name type="scientific">Candidatus Woykebacteria bacterium RBG_19FT_COMBO_43_10</name>
    <dbReference type="NCBI Taxonomy" id="1802598"/>
    <lineage>
        <taxon>Bacteria</taxon>
        <taxon>Candidatus Woykeibacteriota</taxon>
    </lineage>
</organism>
<dbReference type="Gene3D" id="3.40.50.450">
    <property type="match status" value="1"/>
</dbReference>
<proteinExistence type="predicted"/>
<dbReference type="AlphaFoldDB" id="A0A1G1WGU7"/>
<dbReference type="InterPro" id="IPR041164">
    <property type="entry name" value="LDcluster4"/>
</dbReference>
<dbReference type="Pfam" id="PF18306">
    <property type="entry name" value="LDcluster4"/>
    <property type="match status" value="1"/>
</dbReference>
<evidence type="ECO:0000313" key="1">
    <source>
        <dbReference type="EMBL" id="OGY26926.1"/>
    </source>
</evidence>
<dbReference type="PANTHER" id="PTHR43393:SF3">
    <property type="entry name" value="LYSINE DECARBOXYLASE-LIKE PROTEIN"/>
    <property type="match status" value="1"/>
</dbReference>
<dbReference type="GO" id="GO:0005829">
    <property type="term" value="C:cytosol"/>
    <property type="evidence" value="ECO:0007669"/>
    <property type="project" value="TreeGrafter"/>
</dbReference>
<gene>
    <name evidence="1" type="ORF">A2Z42_00855</name>
</gene>
<protein>
    <recommendedName>
        <fullName evidence="3">Protein containing YHS domain protein</fullName>
    </recommendedName>
</protein>
<dbReference type="SUPFAM" id="SSF102405">
    <property type="entry name" value="MCP/YpsA-like"/>
    <property type="match status" value="1"/>
</dbReference>
<comment type="caution">
    <text evidence="1">The sequence shown here is derived from an EMBL/GenBank/DDBJ whole genome shotgun (WGS) entry which is preliminary data.</text>
</comment>
<dbReference type="InterPro" id="IPR052341">
    <property type="entry name" value="LOG_family_nucleotidases"/>
</dbReference>
<evidence type="ECO:0008006" key="3">
    <source>
        <dbReference type="Google" id="ProtNLM"/>
    </source>
</evidence>
<sequence length="196" mass="20999">MSFKICVSGAAEGDCVNAQTMAKAETVGEAIAKAGAILVTGATTGIPHAAAKGVKRAKGISIGFSPAASRADHINRYKLPTNYLDLTVYTGFGYAGRNLILTRSADAVIIICGRIGTLNEFTVAFEDRKPIGVLEDSGGMADELEDITRIAHKHQCKVLYEADPDTLVKGLIEDLKEKFKEDKDKLTRAKTVEDPE</sequence>
<name>A0A1G1WGU7_9BACT</name>
<reference evidence="1 2" key="1">
    <citation type="journal article" date="2016" name="Nat. Commun.">
        <title>Thousands of microbial genomes shed light on interconnected biogeochemical processes in an aquifer system.</title>
        <authorList>
            <person name="Anantharaman K."/>
            <person name="Brown C.T."/>
            <person name="Hug L.A."/>
            <person name="Sharon I."/>
            <person name="Castelle C.J."/>
            <person name="Probst A.J."/>
            <person name="Thomas B.C."/>
            <person name="Singh A."/>
            <person name="Wilkins M.J."/>
            <person name="Karaoz U."/>
            <person name="Brodie E.L."/>
            <person name="Williams K.H."/>
            <person name="Hubbard S.S."/>
            <person name="Banfield J.F."/>
        </authorList>
    </citation>
    <scope>NUCLEOTIDE SEQUENCE [LARGE SCALE GENOMIC DNA]</scope>
</reference>
<dbReference type="EMBL" id="MHCU01000053">
    <property type="protein sequence ID" value="OGY26926.1"/>
    <property type="molecule type" value="Genomic_DNA"/>
</dbReference>
<accession>A0A1G1WGU7</accession>
<dbReference type="PANTHER" id="PTHR43393">
    <property type="entry name" value="CYTOKININ RIBOSIDE 5'-MONOPHOSPHATE PHOSPHORIBOHYDROLASE"/>
    <property type="match status" value="1"/>
</dbReference>
<dbReference type="Proteomes" id="UP000176645">
    <property type="component" value="Unassembled WGS sequence"/>
</dbReference>